<evidence type="ECO:0000313" key="10">
    <source>
        <dbReference type="EMBL" id="KAK4448771.1"/>
    </source>
</evidence>
<keyword evidence="4" id="KW-0479">Metal-binding</keyword>
<evidence type="ECO:0000256" key="3">
    <source>
        <dbReference type="ARBA" id="ARBA00022617"/>
    </source>
</evidence>
<sequence length="238" mass="26107">MRNAVIITISALLAVGSCGDGDGHEFRRPGPRDVRGPCPMLNSLANHGWIPRSGKNVSIDQIVNGIDGALNLDPASSRPVAEFAATTSTTGNPNTLNLNDLSTHGVIEHDGSLSRGDIALGDNQNFKPKIYNTVAKFFTKDHISIETAAKARRARLTAAAQENPVFNFTAREDQFSQFETALYLAVWGKRPEWNAKTKWVDIMFREERIPYKEGFKRRTDVITNDDVVDIANKVAAAA</sequence>
<dbReference type="PROSITE" id="PS51405">
    <property type="entry name" value="HEME_HALOPEROXIDASE"/>
    <property type="match status" value="1"/>
</dbReference>
<name>A0AAV9GM23_9PEZI</name>
<evidence type="ECO:0000256" key="6">
    <source>
        <dbReference type="ARBA" id="ARBA00023004"/>
    </source>
</evidence>
<protein>
    <submittedName>
        <fullName evidence="10">Chloroperoxidase</fullName>
    </submittedName>
</protein>
<comment type="caution">
    <text evidence="10">The sequence shown here is derived from an EMBL/GenBank/DDBJ whole genome shotgun (WGS) entry which is preliminary data.</text>
</comment>
<evidence type="ECO:0000256" key="5">
    <source>
        <dbReference type="ARBA" id="ARBA00023002"/>
    </source>
</evidence>
<keyword evidence="3" id="KW-0349">Heme</keyword>
<evidence type="ECO:0000256" key="2">
    <source>
        <dbReference type="ARBA" id="ARBA00022559"/>
    </source>
</evidence>
<dbReference type="GO" id="GO:0046872">
    <property type="term" value="F:metal ion binding"/>
    <property type="evidence" value="ECO:0007669"/>
    <property type="project" value="UniProtKB-KW"/>
</dbReference>
<keyword evidence="8" id="KW-0732">Signal</keyword>
<keyword evidence="2" id="KW-0575">Peroxidase</keyword>
<dbReference type="PANTHER" id="PTHR33577">
    <property type="entry name" value="STERIGMATOCYSTIN BIOSYNTHESIS PEROXIDASE STCC-RELATED"/>
    <property type="match status" value="1"/>
</dbReference>
<feature type="signal peptide" evidence="8">
    <location>
        <begin position="1"/>
        <end position="19"/>
    </location>
</feature>
<comment type="similarity">
    <text evidence="7">Belongs to the chloroperoxidase family.</text>
</comment>
<evidence type="ECO:0000313" key="11">
    <source>
        <dbReference type="Proteomes" id="UP001321760"/>
    </source>
</evidence>
<dbReference type="Proteomes" id="UP001321760">
    <property type="component" value="Unassembled WGS sequence"/>
</dbReference>
<dbReference type="Pfam" id="PF01328">
    <property type="entry name" value="Peroxidase_2"/>
    <property type="match status" value="1"/>
</dbReference>
<evidence type="ECO:0000256" key="8">
    <source>
        <dbReference type="SAM" id="SignalP"/>
    </source>
</evidence>
<dbReference type="SUPFAM" id="SSF47571">
    <property type="entry name" value="Cloroperoxidase"/>
    <property type="match status" value="1"/>
</dbReference>
<evidence type="ECO:0000256" key="4">
    <source>
        <dbReference type="ARBA" id="ARBA00022723"/>
    </source>
</evidence>
<reference evidence="10" key="2">
    <citation type="submission" date="2023-05" db="EMBL/GenBank/DDBJ databases">
        <authorList>
            <consortium name="Lawrence Berkeley National Laboratory"/>
            <person name="Steindorff A."/>
            <person name="Hensen N."/>
            <person name="Bonometti L."/>
            <person name="Westerberg I."/>
            <person name="Brannstrom I.O."/>
            <person name="Guillou S."/>
            <person name="Cros-Aarteil S."/>
            <person name="Calhoun S."/>
            <person name="Haridas S."/>
            <person name="Kuo A."/>
            <person name="Mondo S."/>
            <person name="Pangilinan J."/>
            <person name="Riley R."/>
            <person name="Labutti K."/>
            <person name="Andreopoulos B."/>
            <person name="Lipzen A."/>
            <person name="Chen C."/>
            <person name="Yanf M."/>
            <person name="Daum C."/>
            <person name="Ng V."/>
            <person name="Clum A."/>
            <person name="Ohm R."/>
            <person name="Martin F."/>
            <person name="Silar P."/>
            <person name="Natvig D."/>
            <person name="Lalanne C."/>
            <person name="Gautier V."/>
            <person name="Ament-Velasquez S.L."/>
            <person name="Kruys A."/>
            <person name="Hutchinson M.I."/>
            <person name="Powell A.J."/>
            <person name="Barry K."/>
            <person name="Miller A.N."/>
            <person name="Grigoriev I.V."/>
            <person name="Debuchy R."/>
            <person name="Gladieux P."/>
            <person name="Thoren M.H."/>
            <person name="Johannesson H."/>
        </authorList>
    </citation>
    <scope>NUCLEOTIDE SEQUENCE</scope>
    <source>
        <strain evidence="10">PSN243</strain>
    </source>
</reference>
<evidence type="ECO:0000256" key="7">
    <source>
        <dbReference type="ARBA" id="ARBA00025795"/>
    </source>
</evidence>
<dbReference type="GO" id="GO:0004601">
    <property type="term" value="F:peroxidase activity"/>
    <property type="evidence" value="ECO:0007669"/>
    <property type="project" value="UniProtKB-KW"/>
</dbReference>
<organism evidence="10 11">
    <name type="scientific">Podospora aff. communis PSN243</name>
    <dbReference type="NCBI Taxonomy" id="3040156"/>
    <lineage>
        <taxon>Eukaryota</taxon>
        <taxon>Fungi</taxon>
        <taxon>Dikarya</taxon>
        <taxon>Ascomycota</taxon>
        <taxon>Pezizomycotina</taxon>
        <taxon>Sordariomycetes</taxon>
        <taxon>Sordariomycetidae</taxon>
        <taxon>Sordariales</taxon>
        <taxon>Podosporaceae</taxon>
        <taxon>Podospora</taxon>
    </lineage>
</organism>
<dbReference type="PANTHER" id="PTHR33577:SF19">
    <property type="entry name" value="HEME HALOPEROXIDASE FAMILY PROFILE DOMAIN-CONTAINING PROTEIN-RELATED"/>
    <property type="match status" value="1"/>
</dbReference>
<accession>A0AAV9GM23</accession>
<dbReference type="AlphaFoldDB" id="A0AAV9GM23"/>
<keyword evidence="11" id="KW-1185">Reference proteome</keyword>
<comment type="cofactor">
    <cofactor evidence="1">
        <name>heme b</name>
        <dbReference type="ChEBI" id="CHEBI:60344"/>
    </cofactor>
</comment>
<proteinExistence type="inferred from homology"/>
<dbReference type="InterPro" id="IPR036851">
    <property type="entry name" value="Chloroperoxidase-like_sf"/>
</dbReference>
<reference evidence="10" key="1">
    <citation type="journal article" date="2023" name="Mol. Phylogenet. Evol.">
        <title>Genome-scale phylogeny and comparative genomics of the fungal order Sordariales.</title>
        <authorList>
            <person name="Hensen N."/>
            <person name="Bonometti L."/>
            <person name="Westerberg I."/>
            <person name="Brannstrom I.O."/>
            <person name="Guillou S."/>
            <person name="Cros-Aarteil S."/>
            <person name="Calhoun S."/>
            <person name="Haridas S."/>
            <person name="Kuo A."/>
            <person name="Mondo S."/>
            <person name="Pangilinan J."/>
            <person name="Riley R."/>
            <person name="LaButti K."/>
            <person name="Andreopoulos B."/>
            <person name="Lipzen A."/>
            <person name="Chen C."/>
            <person name="Yan M."/>
            <person name="Daum C."/>
            <person name="Ng V."/>
            <person name="Clum A."/>
            <person name="Steindorff A."/>
            <person name="Ohm R.A."/>
            <person name="Martin F."/>
            <person name="Silar P."/>
            <person name="Natvig D.O."/>
            <person name="Lalanne C."/>
            <person name="Gautier V."/>
            <person name="Ament-Velasquez S.L."/>
            <person name="Kruys A."/>
            <person name="Hutchinson M.I."/>
            <person name="Powell A.J."/>
            <person name="Barry K."/>
            <person name="Miller A.N."/>
            <person name="Grigoriev I.V."/>
            <person name="Debuchy R."/>
            <person name="Gladieux P."/>
            <person name="Hiltunen Thoren M."/>
            <person name="Johannesson H."/>
        </authorList>
    </citation>
    <scope>NUCLEOTIDE SEQUENCE</scope>
    <source>
        <strain evidence="10">PSN243</strain>
    </source>
</reference>
<gene>
    <name evidence="10" type="ORF">QBC34DRAFT_381001</name>
</gene>
<feature type="domain" description="Heme haloperoxidase family profile" evidence="9">
    <location>
        <begin position="22"/>
        <end position="229"/>
    </location>
</feature>
<evidence type="ECO:0000259" key="9">
    <source>
        <dbReference type="PROSITE" id="PS51405"/>
    </source>
</evidence>
<keyword evidence="6" id="KW-0408">Iron</keyword>
<keyword evidence="5" id="KW-0560">Oxidoreductase</keyword>
<evidence type="ECO:0000256" key="1">
    <source>
        <dbReference type="ARBA" id="ARBA00001970"/>
    </source>
</evidence>
<dbReference type="PROSITE" id="PS51257">
    <property type="entry name" value="PROKAR_LIPOPROTEIN"/>
    <property type="match status" value="1"/>
</dbReference>
<dbReference type="InterPro" id="IPR000028">
    <property type="entry name" value="Chloroperoxidase"/>
</dbReference>
<dbReference type="Gene3D" id="1.10.489.10">
    <property type="entry name" value="Chloroperoxidase-like"/>
    <property type="match status" value="1"/>
</dbReference>
<feature type="chain" id="PRO_5043990023" evidence="8">
    <location>
        <begin position="20"/>
        <end position="238"/>
    </location>
</feature>
<dbReference type="EMBL" id="MU865941">
    <property type="protein sequence ID" value="KAK4448771.1"/>
    <property type="molecule type" value="Genomic_DNA"/>
</dbReference>